<dbReference type="InterPro" id="IPR008407">
    <property type="entry name" value="Brnchd-chn_aa_trnsp_AzlD"/>
</dbReference>
<name>A0A4R4V4M2_9ACTN</name>
<evidence type="ECO:0000313" key="2">
    <source>
        <dbReference type="EMBL" id="TDD00119.1"/>
    </source>
</evidence>
<sequence length="103" mass="10739">MTLWWAIAALCAGCYALKLAGLAAPQRVLEHPVVSRFAELVPVALLAALIAVQMFTEEGGLRFDPARTAGLGAAVVALLLRAPFLVVLAVAAVITALVRIFTG</sequence>
<dbReference type="EMBL" id="SMKO01000099">
    <property type="protein sequence ID" value="TDD00119.1"/>
    <property type="molecule type" value="Genomic_DNA"/>
</dbReference>
<protein>
    <submittedName>
        <fullName evidence="2">AzlD domain-containing protein</fullName>
    </submittedName>
</protein>
<evidence type="ECO:0000313" key="3">
    <source>
        <dbReference type="Proteomes" id="UP000295258"/>
    </source>
</evidence>
<proteinExistence type="predicted"/>
<keyword evidence="1" id="KW-1133">Transmembrane helix</keyword>
<evidence type="ECO:0000256" key="1">
    <source>
        <dbReference type="SAM" id="Phobius"/>
    </source>
</evidence>
<accession>A0A4R4V4M2</accession>
<feature type="transmembrane region" description="Helical" evidence="1">
    <location>
        <begin position="68"/>
        <end position="101"/>
    </location>
</feature>
<dbReference type="Proteomes" id="UP000295258">
    <property type="component" value="Unassembled WGS sequence"/>
</dbReference>
<keyword evidence="1" id="KW-0472">Membrane</keyword>
<dbReference type="RefSeq" id="WP_132598833.1">
    <property type="nucleotide sequence ID" value="NZ_SMKO01000099.1"/>
</dbReference>
<keyword evidence="1" id="KW-0812">Transmembrane</keyword>
<dbReference type="AlphaFoldDB" id="A0A4R4V4M2"/>
<comment type="caution">
    <text evidence="2">The sequence shown here is derived from an EMBL/GenBank/DDBJ whole genome shotgun (WGS) entry which is preliminary data.</text>
</comment>
<reference evidence="2 3" key="1">
    <citation type="submission" date="2019-03" db="EMBL/GenBank/DDBJ databases">
        <title>Draft genome sequences of novel Actinobacteria.</title>
        <authorList>
            <person name="Sahin N."/>
            <person name="Ay H."/>
            <person name="Saygin H."/>
        </authorList>
    </citation>
    <scope>NUCLEOTIDE SEQUENCE [LARGE SCALE GENOMIC DNA]</scope>
    <source>
        <strain evidence="2 3">KC310</strain>
    </source>
</reference>
<gene>
    <name evidence="2" type="ORF">E1292_29675</name>
</gene>
<feature type="transmembrane region" description="Helical" evidence="1">
    <location>
        <begin position="40"/>
        <end position="56"/>
    </location>
</feature>
<organism evidence="2 3">
    <name type="scientific">Nonomuraea deserti</name>
    <dbReference type="NCBI Taxonomy" id="1848322"/>
    <lineage>
        <taxon>Bacteria</taxon>
        <taxon>Bacillati</taxon>
        <taxon>Actinomycetota</taxon>
        <taxon>Actinomycetes</taxon>
        <taxon>Streptosporangiales</taxon>
        <taxon>Streptosporangiaceae</taxon>
        <taxon>Nonomuraea</taxon>
    </lineage>
</organism>
<dbReference type="Pfam" id="PF05437">
    <property type="entry name" value="AzlD"/>
    <property type="match status" value="1"/>
</dbReference>
<keyword evidence="3" id="KW-1185">Reference proteome</keyword>